<reference evidence="2" key="1">
    <citation type="journal article" date="2011" name="Nature">
        <title>Genome sequence and analysis of the tuber crop potato.</title>
        <authorList>
            <consortium name="The Potato Genome Sequencing Consortium"/>
        </authorList>
    </citation>
    <scope>NUCLEOTIDE SEQUENCE [LARGE SCALE GENOMIC DNA]</scope>
    <source>
        <strain evidence="2">cv. DM1-3 516 R44</strain>
    </source>
</reference>
<reference evidence="1" key="2">
    <citation type="submission" date="2015-06" db="UniProtKB">
        <authorList>
            <consortium name="EnsemblPlants"/>
        </authorList>
    </citation>
    <scope>IDENTIFICATION</scope>
    <source>
        <strain evidence="1">DM1-3 516 R44</strain>
    </source>
</reference>
<proteinExistence type="predicted"/>
<dbReference type="Gramene" id="PGSC0003DMT400013847">
    <property type="protein sequence ID" value="PGSC0003DMT400013847"/>
    <property type="gene ID" value="PGSC0003DMG400005417"/>
</dbReference>
<sequence>MLVRGRTLTVAQGHAQPVSPNIYDILDNETIPSGFIAMLVLQDTLVDMLGFLEGWCR</sequence>
<protein>
    <submittedName>
        <fullName evidence="1">Uncharacterized protein</fullName>
    </submittedName>
</protein>
<dbReference type="Proteomes" id="UP000011115">
    <property type="component" value="Unassembled WGS sequence"/>
</dbReference>
<evidence type="ECO:0000313" key="1">
    <source>
        <dbReference type="EnsemblPlants" id="PGSC0003DMT400013847"/>
    </source>
</evidence>
<accession>M1A3E2</accession>
<name>M1A3E2_SOLTU</name>
<dbReference type="InParanoid" id="M1A3E2"/>
<dbReference type="PaxDb" id="4113-PGSC0003DMT400013847"/>
<dbReference type="AlphaFoldDB" id="M1A3E2"/>
<organism evidence="1 2">
    <name type="scientific">Solanum tuberosum</name>
    <name type="common">Potato</name>
    <dbReference type="NCBI Taxonomy" id="4113"/>
    <lineage>
        <taxon>Eukaryota</taxon>
        <taxon>Viridiplantae</taxon>
        <taxon>Streptophyta</taxon>
        <taxon>Embryophyta</taxon>
        <taxon>Tracheophyta</taxon>
        <taxon>Spermatophyta</taxon>
        <taxon>Magnoliopsida</taxon>
        <taxon>eudicotyledons</taxon>
        <taxon>Gunneridae</taxon>
        <taxon>Pentapetalae</taxon>
        <taxon>asterids</taxon>
        <taxon>lamiids</taxon>
        <taxon>Solanales</taxon>
        <taxon>Solanaceae</taxon>
        <taxon>Solanoideae</taxon>
        <taxon>Solaneae</taxon>
        <taxon>Solanum</taxon>
    </lineage>
</organism>
<evidence type="ECO:0000313" key="2">
    <source>
        <dbReference type="Proteomes" id="UP000011115"/>
    </source>
</evidence>
<dbReference type="EnsemblPlants" id="PGSC0003DMT400013847">
    <property type="protein sequence ID" value="PGSC0003DMT400013847"/>
    <property type="gene ID" value="PGSC0003DMG400005417"/>
</dbReference>
<keyword evidence="2" id="KW-1185">Reference proteome</keyword>
<dbReference type="HOGENOM" id="CLU_3000257_0_0_1"/>